<reference evidence="10 11" key="1">
    <citation type="journal article" date="2012" name="Int. J. Syst. Evol. Microbiol.">
        <title>Marinomonas hwangdonensis sp. nov., isolated from seawater.</title>
        <authorList>
            <person name="Jung Y.T."/>
            <person name="Oh T.K."/>
            <person name="Yoon J.H."/>
        </authorList>
    </citation>
    <scope>NUCLEOTIDE SEQUENCE [LARGE SCALE GENOMIC DNA]</scope>
    <source>
        <strain evidence="10 11">HDW-15</strain>
    </source>
</reference>
<dbReference type="UniPathway" id="UPA00098">
    <property type="reaction ID" value="UER00361"/>
</dbReference>
<dbReference type="Gene3D" id="3.40.50.720">
    <property type="entry name" value="NAD(P)-binding Rossmann-like Domain"/>
    <property type="match status" value="1"/>
</dbReference>
<evidence type="ECO:0000256" key="3">
    <source>
        <dbReference type="ARBA" id="ARBA00023002"/>
    </source>
</evidence>
<dbReference type="FunFam" id="1.10.3730.10:FF:000001">
    <property type="entry name" value="Pyrroline-5-carboxylate reductase"/>
    <property type="match status" value="1"/>
</dbReference>
<organism evidence="10 11">
    <name type="scientific">Marinomonas hwangdonensis</name>
    <dbReference type="NCBI Taxonomy" id="1053647"/>
    <lineage>
        <taxon>Bacteria</taxon>
        <taxon>Pseudomonadati</taxon>
        <taxon>Pseudomonadota</taxon>
        <taxon>Gammaproteobacteria</taxon>
        <taxon>Oceanospirillales</taxon>
        <taxon>Oceanospirillaceae</taxon>
        <taxon>Marinomonas</taxon>
    </lineage>
</organism>
<feature type="binding site" evidence="6">
    <location>
        <position position="56"/>
    </location>
    <ligand>
        <name>NADPH</name>
        <dbReference type="ChEBI" id="CHEBI:57783"/>
    </ligand>
</feature>
<proteinExistence type="inferred from homology"/>
<dbReference type="RefSeq" id="WP_123095770.1">
    <property type="nucleotide sequence ID" value="NZ_RIZG01000005.1"/>
</dbReference>
<dbReference type="InterPro" id="IPR036291">
    <property type="entry name" value="NAD(P)-bd_dom_sf"/>
</dbReference>
<dbReference type="AlphaFoldDB" id="A0A3M8Q5T0"/>
<dbReference type="EMBL" id="RIZG01000005">
    <property type="protein sequence ID" value="RNF50484.1"/>
    <property type="molecule type" value="Genomic_DNA"/>
</dbReference>
<evidence type="ECO:0000259" key="9">
    <source>
        <dbReference type="Pfam" id="PF14748"/>
    </source>
</evidence>
<dbReference type="InterPro" id="IPR000304">
    <property type="entry name" value="Pyrroline-COOH_reductase"/>
</dbReference>
<gene>
    <name evidence="4" type="primary">proC</name>
    <name evidence="10" type="ORF">EBI00_09925</name>
</gene>
<dbReference type="GO" id="GO:0005737">
    <property type="term" value="C:cytoplasm"/>
    <property type="evidence" value="ECO:0007669"/>
    <property type="project" value="UniProtKB-SubCell"/>
</dbReference>
<dbReference type="HAMAP" id="MF_01925">
    <property type="entry name" value="P5C_reductase"/>
    <property type="match status" value="1"/>
</dbReference>
<comment type="pathway">
    <text evidence="4 7">Amino-acid biosynthesis; L-proline biosynthesis; L-proline from L-glutamate 5-semialdehyde: step 1/1.</text>
</comment>
<dbReference type="EC" id="1.5.1.2" evidence="4 5"/>
<evidence type="ECO:0000256" key="2">
    <source>
        <dbReference type="ARBA" id="ARBA00022857"/>
    </source>
</evidence>
<dbReference type="Pfam" id="PF14748">
    <property type="entry name" value="P5CR_dimer"/>
    <property type="match status" value="1"/>
</dbReference>
<sequence>MTPSIAFIGVGNMARAIFSGMLVSGYPADKIIGTSRTAEKRDHYQQTFGISMLADNGEALKRADVIVLCVKPAQMQAVIDAFAAHVRADQLFISVAAGVELGAMEHWLGQPVALVRSMPNTPSQLGAGMTGLIANAHTSDEQKSWVTELFSSVGDSVWVEKEEHMHTVTSLSGSAPAYFFRFLEAMIKNGVEQGLDEETSRKLASLTMMGAARMVIDLDEPISQLRKNITSPNGTTEQALLSFEASDIDKIVADAMTACVNRSKSLASDFSASKNESKDG</sequence>
<dbReference type="OrthoDB" id="9805754at2"/>
<evidence type="ECO:0000256" key="5">
    <source>
        <dbReference type="NCBIfam" id="TIGR00112"/>
    </source>
</evidence>
<dbReference type="PANTHER" id="PTHR11645:SF0">
    <property type="entry name" value="PYRROLINE-5-CARBOXYLATE REDUCTASE 3"/>
    <property type="match status" value="1"/>
</dbReference>
<dbReference type="Gene3D" id="1.10.3730.10">
    <property type="entry name" value="ProC C-terminal domain-like"/>
    <property type="match status" value="1"/>
</dbReference>
<dbReference type="GO" id="GO:0004735">
    <property type="term" value="F:pyrroline-5-carboxylate reductase activity"/>
    <property type="evidence" value="ECO:0007669"/>
    <property type="project" value="UniProtKB-UniRule"/>
</dbReference>
<comment type="subcellular location">
    <subcellularLocation>
        <location evidence="4">Cytoplasm</location>
    </subcellularLocation>
</comment>
<feature type="domain" description="Pyrroline-5-carboxylate reductase dimerisation" evidence="9">
    <location>
        <begin position="162"/>
        <end position="266"/>
    </location>
</feature>
<dbReference type="SUPFAM" id="SSF51735">
    <property type="entry name" value="NAD(P)-binding Rossmann-fold domains"/>
    <property type="match status" value="1"/>
</dbReference>
<dbReference type="InterPro" id="IPR028939">
    <property type="entry name" value="P5C_Rdtase_cat_N"/>
</dbReference>
<comment type="function">
    <text evidence="4">Catalyzes the reduction of 1-pyrroline-5-carboxylate (PCA) to L-proline.</text>
</comment>
<dbReference type="Pfam" id="PF03807">
    <property type="entry name" value="F420_oxidored"/>
    <property type="match status" value="1"/>
</dbReference>
<accession>A0A3M8Q5T0</accession>
<evidence type="ECO:0000259" key="8">
    <source>
        <dbReference type="Pfam" id="PF03807"/>
    </source>
</evidence>
<dbReference type="Proteomes" id="UP000280507">
    <property type="component" value="Unassembled WGS sequence"/>
</dbReference>
<keyword evidence="4" id="KW-0963">Cytoplasm</keyword>
<keyword evidence="3 4" id="KW-0560">Oxidoreductase</keyword>
<feature type="binding site" evidence="6">
    <location>
        <position position="35"/>
    </location>
    <ligand>
        <name>NADP(+)</name>
        <dbReference type="ChEBI" id="CHEBI:58349"/>
    </ligand>
</feature>
<comment type="catalytic activity">
    <reaction evidence="4 7">
        <text>L-proline + NADP(+) = (S)-1-pyrroline-5-carboxylate + NADPH + 2 H(+)</text>
        <dbReference type="Rhea" id="RHEA:14109"/>
        <dbReference type="ChEBI" id="CHEBI:15378"/>
        <dbReference type="ChEBI" id="CHEBI:17388"/>
        <dbReference type="ChEBI" id="CHEBI:57783"/>
        <dbReference type="ChEBI" id="CHEBI:58349"/>
        <dbReference type="ChEBI" id="CHEBI:60039"/>
        <dbReference type="EC" id="1.5.1.2"/>
    </reaction>
</comment>
<evidence type="ECO:0000313" key="11">
    <source>
        <dbReference type="Proteomes" id="UP000280507"/>
    </source>
</evidence>
<protein>
    <recommendedName>
        <fullName evidence="4 5">Pyrroline-5-carboxylate reductase</fullName>
        <shortName evidence="4">P5C reductase</shortName>
        <shortName evidence="4">P5CR</shortName>
        <ecNumber evidence="4 5">1.5.1.2</ecNumber>
    </recommendedName>
    <alternativeName>
        <fullName evidence="4">PCA reductase</fullName>
    </alternativeName>
</protein>
<dbReference type="SUPFAM" id="SSF48179">
    <property type="entry name" value="6-phosphogluconate dehydrogenase C-terminal domain-like"/>
    <property type="match status" value="1"/>
</dbReference>
<dbReference type="GO" id="GO:0055129">
    <property type="term" value="P:L-proline biosynthetic process"/>
    <property type="evidence" value="ECO:0007669"/>
    <property type="project" value="UniProtKB-UniRule"/>
</dbReference>
<feature type="domain" description="Pyrroline-5-carboxylate reductase catalytic N-terminal" evidence="8">
    <location>
        <begin position="5"/>
        <end position="98"/>
    </location>
</feature>
<evidence type="ECO:0000256" key="6">
    <source>
        <dbReference type="PIRSR" id="PIRSR000193-1"/>
    </source>
</evidence>
<dbReference type="InterPro" id="IPR008927">
    <property type="entry name" value="6-PGluconate_DH-like_C_sf"/>
</dbReference>
<evidence type="ECO:0000256" key="4">
    <source>
        <dbReference type="HAMAP-Rule" id="MF_01925"/>
    </source>
</evidence>
<keyword evidence="4 7" id="KW-0641">Proline biosynthesis</keyword>
<dbReference type="PROSITE" id="PS00521">
    <property type="entry name" value="P5CR"/>
    <property type="match status" value="1"/>
</dbReference>
<dbReference type="PIRSF" id="PIRSF000193">
    <property type="entry name" value="Pyrrol-5-carb_rd"/>
    <property type="match status" value="1"/>
</dbReference>
<dbReference type="InterPro" id="IPR029036">
    <property type="entry name" value="P5CR_dimer"/>
</dbReference>
<evidence type="ECO:0000313" key="10">
    <source>
        <dbReference type="EMBL" id="RNF50484.1"/>
    </source>
</evidence>
<comment type="caution">
    <text evidence="10">The sequence shown here is derived from an EMBL/GenBank/DDBJ whole genome shotgun (WGS) entry which is preliminary data.</text>
</comment>
<dbReference type="NCBIfam" id="TIGR00112">
    <property type="entry name" value="proC"/>
    <property type="match status" value="1"/>
</dbReference>
<name>A0A3M8Q5T0_9GAMM</name>
<keyword evidence="2 4" id="KW-0521">NADP</keyword>
<feature type="binding site" evidence="6">
    <location>
        <begin position="8"/>
        <end position="13"/>
    </location>
    <ligand>
        <name>NADP(+)</name>
        <dbReference type="ChEBI" id="CHEBI:58349"/>
    </ligand>
</feature>
<dbReference type="InterPro" id="IPR053790">
    <property type="entry name" value="P5CR-like_CS"/>
</dbReference>
<evidence type="ECO:0000256" key="1">
    <source>
        <dbReference type="ARBA" id="ARBA00005525"/>
    </source>
</evidence>
<keyword evidence="4 7" id="KW-0028">Amino-acid biosynthesis</keyword>
<evidence type="ECO:0000256" key="7">
    <source>
        <dbReference type="RuleBase" id="RU003903"/>
    </source>
</evidence>
<dbReference type="PANTHER" id="PTHR11645">
    <property type="entry name" value="PYRROLINE-5-CARBOXYLATE REDUCTASE"/>
    <property type="match status" value="1"/>
</dbReference>
<comment type="catalytic activity">
    <reaction evidence="4">
        <text>L-proline + NAD(+) = (S)-1-pyrroline-5-carboxylate + NADH + 2 H(+)</text>
        <dbReference type="Rhea" id="RHEA:14105"/>
        <dbReference type="ChEBI" id="CHEBI:15378"/>
        <dbReference type="ChEBI" id="CHEBI:17388"/>
        <dbReference type="ChEBI" id="CHEBI:57540"/>
        <dbReference type="ChEBI" id="CHEBI:57945"/>
        <dbReference type="ChEBI" id="CHEBI:60039"/>
        <dbReference type="EC" id="1.5.1.2"/>
    </reaction>
</comment>
<comment type="similarity">
    <text evidence="1 4 7">Belongs to the pyrroline-5-carboxylate reductase family.</text>
</comment>
<keyword evidence="11" id="KW-1185">Reference proteome</keyword>